<name>A0A1Z5HUR2_9FIRM</name>
<sequence length="109" mass="12578">MLKETNPAWPHRDAGQAPEGVSLTRARMHKPGENPRALLLRFFEYQQQVRTCTIPHEHASQEQLAFLNQSFQRLINTTSKQFVSPFEFFPELTMPTLTINHNSPFGKTI</sequence>
<evidence type="ECO:0000313" key="2">
    <source>
        <dbReference type="EMBL" id="GAW93276.1"/>
    </source>
</evidence>
<keyword evidence="3" id="KW-1185">Reference proteome</keyword>
<evidence type="ECO:0000313" key="3">
    <source>
        <dbReference type="Proteomes" id="UP000197032"/>
    </source>
</evidence>
<organism evidence="2 3">
    <name type="scientific">Calderihabitans maritimus</name>
    <dbReference type="NCBI Taxonomy" id="1246530"/>
    <lineage>
        <taxon>Bacteria</taxon>
        <taxon>Bacillati</taxon>
        <taxon>Bacillota</taxon>
        <taxon>Clostridia</taxon>
        <taxon>Neomoorellales</taxon>
        <taxon>Calderihabitantaceae</taxon>
        <taxon>Calderihabitans</taxon>
    </lineage>
</organism>
<dbReference type="EMBL" id="BDGJ01000125">
    <property type="protein sequence ID" value="GAW93276.1"/>
    <property type="molecule type" value="Genomic_DNA"/>
</dbReference>
<gene>
    <name evidence="2" type="ORF">KKC1_24150</name>
</gene>
<comment type="caution">
    <text evidence="2">The sequence shown here is derived from an EMBL/GenBank/DDBJ whole genome shotgun (WGS) entry which is preliminary data.</text>
</comment>
<dbReference type="Proteomes" id="UP000197032">
    <property type="component" value="Unassembled WGS sequence"/>
</dbReference>
<feature type="region of interest" description="Disordered" evidence="1">
    <location>
        <begin position="1"/>
        <end position="26"/>
    </location>
</feature>
<evidence type="ECO:0000256" key="1">
    <source>
        <dbReference type="SAM" id="MobiDB-lite"/>
    </source>
</evidence>
<dbReference type="AlphaFoldDB" id="A0A1Z5HUR2"/>
<proteinExistence type="predicted"/>
<protein>
    <submittedName>
        <fullName evidence="2">Uncharacterized protein</fullName>
    </submittedName>
</protein>
<reference evidence="3" key="1">
    <citation type="journal article" date="2017" name="Appl. Environ. Microbiol.">
        <title>Genomic Analysis of Calderihabitans maritimus KKC1, a Thermophilic, Hydrogenogenic, Carboxydotrophic Bacterium Isolated from Marine Sediment.</title>
        <authorList>
            <person name="Omae K."/>
            <person name="Yoneda Y."/>
            <person name="Fukuyama Y."/>
            <person name="Yoshida T."/>
            <person name="Sako Y."/>
        </authorList>
    </citation>
    <scope>NUCLEOTIDE SEQUENCE [LARGE SCALE GENOMIC DNA]</scope>
    <source>
        <strain evidence="3">KKC1</strain>
    </source>
</reference>
<accession>A0A1Z5HUR2</accession>